<dbReference type="EMBL" id="JAHXZJ010002982">
    <property type="protein sequence ID" value="KAH0534381.1"/>
    <property type="molecule type" value="Genomic_DNA"/>
</dbReference>
<evidence type="ECO:0000256" key="4">
    <source>
        <dbReference type="PROSITE-ProRule" id="PRU00090"/>
    </source>
</evidence>
<evidence type="ECO:0000256" key="3">
    <source>
        <dbReference type="ARBA" id="ARBA00023170"/>
    </source>
</evidence>
<comment type="caution">
    <text evidence="4">Lacks conserved residue(s) required for the propagation of feature annotation.</text>
</comment>
<keyword evidence="5" id="KW-0472">Membrane</keyword>
<keyword evidence="3" id="KW-0675">Receptor</keyword>
<gene>
    <name evidence="7" type="ORF">KQX54_003508</name>
</gene>
<evidence type="ECO:0000313" key="7">
    <source>
        <dbReference type="EMBL" id="KAH0534381.1"/>
    </source>
</evidence>
<sequence>MAALALMIVEKLGSLAWKFGGHFRCQKCCCLMLFLQYLLIFCLTSIASSSYLDSQNFYNHEKECIKKTVCNPIDSTDNFCGTLPYSMTTSDLLPDNEKSFKMKSKRFRELQAAKYFPVCWEALQPLVCALYNPKCVNGSFRVPGFKMCMKAVIACEPIREHPIWPEFIDCNNKTLFPRSCEEPISKTEFNNTSQCMEPLLASENQSALGIAGCGLPCYDPFYSREEHQTTDQVVFIGAWTCMFFNLVAVFTLVINGPLDPPAFSAFCTSSFFVIFCLGWLLQFTPFTSREDIACHKDGTRRIHEPIDSNIISSVVCGMIYYSMMAILLQWVTFAETYYRIVCQKPEKSSFKWLNFFFVAVIYSVIIYGNLDGSGLTGIAFKGLDYDRTNMWLSVMTFVVGFVSWGLYYFRRAINRMKELFKKNDDSILPTLNFRTFVFVELLTAHFCFILIYTTYELFNGISQEKSLKNYIMCKIFNTIGENNECLLEQSELAGKWFQILSMFSMGVVATMLVWTKSAVQSWKNLFSSFFGKEIKEENKLVLFIDFDALDAEVQRLEMKEKSDDPEKQQLETKN</sequence>
<keyword evidence="5" id="KW-0812">Transmembrane</keyword>
<feature type="transmembrane region" description="Helical" evidence="5">
    <location>
        <begin position="310"/>
        <end position="331"/>
    </location>
</feature>
<dbReference type="SMART" id="SM00063">
    <property type="entry name" value="FRI"/>
    <property type="match status" value="1"/>
</dbReference>
<evidence type="ECO:0000259" key="6">
    <source>
        <dbReference type="PROSITE" id="PS50038"/>
    </source>
</evidence>
<dbReference type="GO" id="GO:0007389">
    <property type="term" value="P:pattern specification process"/>
    <property type="evidence" value="ECO:0007669"/>
    <property type="project" value="TreeGrafter"/>
</dbReference>
<dbReference type="GO" id="GO:0007224">
    <property type="term" value="P:smoothened signaling pathway"/>
    <property type="evidence" value="ECO:0007669"/>
    <property type="project" value="TreeGrafter"/>
</dbReference>
<evidence type="ECO:0000256" key="1">
    <source>
        <dbReference type="ARBA" id="ARBA00022473"/>
    </source>
</evidence>
<keyword evidence="5" id="KW-1133">Transmembrane helix</keyword>
<keyword evidence="1" id="KW-0217">Developmental protein</keyword>
<keyword evidence="2" id="KW-1015">Disulfide bond</keyword>
<dbReference type="Pfam" id="PF01392">
    <property type="entry name" value="Fz"/>
    <property type="match status" value="1"/>
</dbReference>
<name>A0AAV7HSP4_COTGL</name>
<dbReference type="Proteomes" id="UP000826195">
    <property type="component" value="Unassembled WGS sequence"/>
</dbReference>
<protein>
    <recommendedName>
        <fullName evidence="6">FZ domain-containing protein</fullName>
    </recommendedName>
</protein>
<feature type="domain" description="FZ" evidence="6">
    <location>
        <begin position="65"/>
        <end position="198"/>
    </location>
</feature>
<dbReference type="AlphaFoldDB" id="A0AAV7HSP4"/>
<evidence type="ECO:0000313" key="8">
    <source>
        <dbReference type="Proteomes" id="UP000826195"/>
    </source>
</evidence>
<dbReference type="PANTHER" id="PTHR11309">
    <property type="entry name" value="FRIZZLED"/>
    <property type="match status" value="1"/>
</dbReference>
<dbReference type="GO" id="GO:0005886">
    <property type="term" value="C:plasma membrane"/>
    <property type="evidence" value="ECO:0007669"/>
    <property type="project" value="TreeGrafter"/>
</dbReference>
<feature type="transmembrane region" description="Helical" evidence="5">
    <location>
        <begin position="233"/>
        <end position="254"/>
    </location>
</feature>
<dbReference type="InterPro" id="IPR000539">
    <property type="entry name" value="Frizzled/Smoothened_7TM"/>
</dbReference>
<dbReference type="GO" id="GO:0005113">
    <property type="term" value="F:patched binding"/>
    <property type="evidence" value="ECO:0007669"/>
    <property type="project" value="TreeGrafter"/>
</dbReference>
<dbReference type="GO" id="GO:0071679">
    <property type="term" value="P:commissural neuron axon guidance"/>
    <property type="evidence" value="ECO:0007669"/>
    <property type="project" value="TreeGrafter"/>
</dbReference>
<dbReference type="PANTHER" id="PTHR11309:SF35">
    <property type="entry name" value="PROTEIN SMOOTHENED"/>
    <property type="match status" value="1"/>
</dbReference>
<dbReference type="Gene3D" id="1.10.2000.10">
    <property type="entry name" value="Frizzled cysteine-rich domain"/>
    <property type="match status" value="1"/>
</dbReference>
<accession>A0AAV7HSP4</accession>
<feature type="transmembrane region" description="Helical" evidence="5">
    <location>
        <begin position="352"/>
        <end position="370"/>
    </location>
</feature>
<evidence type="ECO:0000256" key="5">
    <source>
        <dbReference type="SAM" id="Phobius"/>
    </source>
</evidence>
<organism evidence="7 8">
    <name type="scientific">Cotesia glomerata</name>
    <name type="common">Lepidopteran parasitic wasp</name>
    <name type="synonym">Apanteles glomeratus</name>
    <dbReference type="NCBI Taxonomy" id="32391"/>
    <lineage>
        <taxon>Eukaryota</taxon>
        <taxon>Metazoa</taxon>
        <taxon>Ecdysozoa</taxon>
        <taxon>Arthropoda</taxon>
        <taxon>Hexapoda</taxon>
        <taxon>Insecta</taxon>
        <taxon>Pterygota</taxon>
        <taxon>Neoptera</taxon>
        <taxon>Endopterygota</taxon>
        <taxon>Hymenoptera</taxon>
        <taxon>Apocrita</taxon>
        <taxon>Ichneumonoidea</taxon>
        <taxon>Braconidae</taxon>
        <taxon>Microgastrinae</taxon>
        <taxon>Cotesia</taxon>
    </lineage>
</organism>
<feature type="transmembrane region" description="Helical" evidence="5">
    <location>
        <begin position="390"/>
        <end position="410"/>
    </location>
</feature>
<dbReference type="SUPFAM" id="SSF63501">
    <property type="entry name" value="Frizzled cysteine-rich domain"/>
    <property type="match status" value="1"/>
</dbReference>
<dbReference type="GO" id="GO:0007417">
    <property type="term" value="P:central nervous system development"/>
    <property type="evidence" value="ECO:0007669"/>
    <property type="project" value="TreeGrafter"/>
</dbReference>
<dbReference type="SMART" id="SM01330">
    <property type="entry name" value="Frizzled"/>
    <property type="match status" value="1"/>
</dbReference>
<evidence type="ECO:0000256" key="2">
    <source>
        <dbReference type="ARBA" id="ARBA00023157"/>
    </source>
</evidence>
<feature type="transmembrane region" description="Helical" evidence="5">
    <location>
        <begin position="261"/>
        <end position="281"/>
    </location>
</feature>
<feature type="transmembrane region" description="Helical" evidence="5">
    <location>
        <begin position="431"/>
        <end position="452"/>
    </location>
</feature>
<dbReference type="GO" id="GO:0030425">
    <property type="term" value="C:dendrite"/>
    <property type="evidence" value="ECO:0007669"/>
    <property type="project" value="TreeGrafter"/>
</dbReference>
<feature type="transmembrane region" description="Helical" evidence="5">
    <location>
        <begin position="496"/>
        <end position="514"/>
    </location>
</feature>
<comment type="caution">
    <text evidence="7">The sequence shown here is derived from an EMBL/GenBank/DDBJ whole genome shotgun (WGS) entry which is preliminary data.</text>
</comment>
<keyword evidence="8" id="KW-1185">Reference proteome</keyword>
<dbReference type="InterPro" id="IPR036790">
    <property type="entry name" value="Frizzled_dom_sf"/>
</dbReference>
<proteinExistence type="predicted"/>
<dbReference type="Pfam" id="PF01534">
    <property type="entry name" value="Frizzled"/>
    <property type="match status" value="1"/>
</dbReference>
<dbReference type="InterPro" id="IPR020067">
    <property type="entry name" value="Frizzled_dom"/>
</dbReference>
<dbReference type="Gene3D" id="1.20.1070.10">
    <property type="entry name" value="Rhodopsin 7-helix transmembrane proteins"/>
    <property type="match status" value="1"/>
</dbReference>
<dbReference type="GO" id="GO:0005929">
    <property type="term" value="C:cilium"/>
    <property type="evidence" value="ECO:0007669"/>
    <property type="project" value="TreeGrafter"/>
</dbReference>
<dbReference type="PROSITE" id="PS50038">
    <property type="entry name" value="FZ"/>
    <property type="match status" value="1"/>
</dbReference>
<reference evidence="7 8" key="1">
    <citation type="journal article" date="2021" name="J. Hered.">
        <title>A chromosome-level genome assembly of the parasitoid wasp, Cotesia glomerata (Hymenoptera: Braconidae).</title>
        <authorList>
            <person name="Pinto B.J."/>
            <person name="Weis J.J."/>
            <person name="Gamble T."/>
            <person name="Ode P.J."/>
            <person name="Paul R."/>
            <person name="Zaspel J.M."/>
        </authorList>
    </citation>
    <scope>NUCLEOTIDE SEQUENCE [LARGE SCALE GENOMIC DNA]</scope>
    <source>
        <strain evidence="7">CgM1</strain>
    </source>
</reference>
<dbReference type="InterPro" id="IPR015526">
    <property type="entry name" value="Frizzled/SFRP"/>
</dbReference>